<keyword evidence="11" id="KW-1185">Reference proteome</keyword>
<evidence type="ECO:0000256" key="1">
    <source>
        <dbReference type="ARBA" id="ARBA00004651"/>
    </source>
</evidence>
<feature type="transmembrane region" description="Helical" evidence="7">
    <location>
        <begin position="751"/>
        <end position="771"/>
    </location>
</feature>
<sequence length="872" mass="91102">MSVTSSSVTTSDEARAGARAPGAGRGGFSLALALRFALRELRGGLRGFGVFLACLALGVAAIAGVGSFSRALTDGLERQGTTLLGGDAAFTLVQRQATPEEMQLFTGAGRVSTIATLRAMARAGEGAGLNATLAEVKAVDGAYPLTGTLALDPPLPAAQALAETEGRFGAVLDPVLAERLGLKIGDDLQLGAARLRVAALISGEPDLLATGLGFGPRLLISLDALKASELIQPGSLARWHYRVQLNAPARLAPFLDEVKAKAPQAGFEVRTREAAAPRLEDNVRRFTQYLTLVGLTALLVGGVGVANAVKSHLDAKRGVIATFKSLGAPGRMIFAIYVLEVVLIALIGLLIGLVAGTLLPFALNAAFGHLLPLPIEPSVQPAALALAAGYGLLIALAFALWPLGLAHDVPVSALFREWDEGAPSRPRKIYIALTLLAILALGALAVAASEERRIALYYLGASAAVLVTLRLVATGIMAIARRLPRPRSTGARLALANIHRPAALTPTVVLSLGLGLTLLVTLSLIDRSLTRELTARLPDQAPSFFFLDIQSTETQQFSDFLAKQAPGGDVEIVPMLRGRLIRLGDRPVETITPPAEFAWVLSSDRGITYSAQVPEGSTLTEGEWWPENYSGNPLVSLEKEIADAFGLKIGDSVTVNVLGRPITARIANLRKVEWERLAINFVMVFSPNSFRGAPHTSLATLAFPNGAGDATERAISRAVASSYPGITAVRVKEALAEIGVLVANLLLAIRAASLVTLVASILVLAGALAAGQHHRVYDAVILKTLGATRARLLLAYALEYAALGLATALVAVLAGSIAAYAVTVGVMKIGFAFSLPAALGAVGAALLLTVAFGLIGIWWALGQKPARILRSL</sequence>
<evidence type="ECO:0000256" key="3">
    <source>
        <dbReference type="ARBA" id="ARBA00022692"/>
    </source>
</evidence>
<name>A0ABW4YUW2_9HYPH</name>
<keyword evidence="2" id="KW-1003">Cell membrane</keyword>
<dbReference type="Pfam" id="PF12704">
    <property type="entry name" value="MacB_PCD"/>
    <property type="match status" value="1"/>
</dbReference>
<feature type="domain" description="ABC3 transporter permease C-terminal" evidence="8">
    <location>
        <begin position="752"/>
        <end position="862"/>
    </location>
</feature>
<feature type="transmembrane region" description="Helical" evidence="7">
    <location>
        <begin position="833"/>
        <end position="861"/>
    </location>
</feature>
<keyword evidence="4 7" id="KW-1133">Transmembrane helix</keyword>
<evidence type="ECO:0000259" key="9">
    <source>
        <dbReference type="Pfam" id="PF12704"/>
    </source>
</evidence>
<dbReference type="RefSeq" id="WP_213353145.1">
    <property type="nucleotide sequence ID" value="NZ_JAHBGB010000033.1"/>
</dbReference>
<feature type="region of interest" description="Disordered" evidence="6">
    <location>
        <begin position="1"/>
        <end position="22"/>
    </location>
</feature>
<dbReference type="InterPro" id="IPR025857">
    <property type="entry name" value="MacB_PCD"/>
</dbReference>
<feature type="domain" description="ABC3 transporter permease C-terminal" evidence="8">
    <location>
        <begin position="293"/>
        <end position="403"/>
    </location>
</feature>
<keyword evidence="3 7" id="KW-0812">Transmembrane</keyword>
<evidence type="ECO:0000256" key="6">
    <source>
        <dbReference type="SAM" id="MobiDB-lite"/>
    </source>
</evidence>
<dbReference type="Proteomes" id="UP001597299">
    <property type="component" value="Unassembled WGS sequence"/>
</dbReference>
<keyword evidence="5 7" id="KW-0472">Membrane</keyword>
<feature type="transmembrane region" description="Helical" evidence="7">
    <location>
        <begin position="289"/>
        <end position="309"/>
    </location>
</feature>
<organism evidence="10 11">
    <name type="scientific">Ancylobacter oerskovii</name>
    <dbReference type="NCBI Taxonomy" id="459519"/>
    <lineage>
        <taxon>Bacteria</taxon>
        <taxon>Pseudomonadati</taxon>
        <taxon>Pseudomonadota</taxon>
        <taxon>Alphaproteobacteria</taxon>
        <taxon>Hyphomicrobiales</taxon>
        <taxon>Xanthobacteraceae</taxon>
        <taxon>Ancylobacter</taxon>
    </lineage>
</organism>
<evidence type="ECO:0000256" key="2">
    <source>
        <dbReference type="ARBA" id="ARBA00022475"/>
    </source>
</evidence>
<feature type="transmembrane region" description="Helical" evidence="7">
    <location>
        <begin position="429"/>
        <end position="449"/>
    </location>
</feature>
<evidence type="ECO:0000313" key="11">
    <source>
        <dbReference type="Proteomes" id="UP001597299"/>
    </source>
</evidence>
<accession>A0ABW4YUW2</accession>
<dbReference type="InterPro" id="IPR003838">
    <property type="entry name" value="ABC3_permease_C"/>
</dbReference>
<feature type="transmembrane region" description="Helical" evidence="7">
    <location>
        <begin position="383"/>
        <end position="406"/>
    </location>
</feature>
<feature type="transmembrane region" description="Helical" evidence="7">
    <location>
        <begin position="334"/>
        <end position="363"/>
    </location>
</feature>
<gene>
    <name evidence="10" type="ORF">ACFSNC_07265</name>
</gene>
<dbReference type="PANTHER" id="PTHR30287:SF1">
    <property type="entry name" value="INNER MEMBRANE PROTEIN"/>
    <property type="match status" value="1"/>
</dbReference>
<dbReference type="Pfam" id="PF02687">
    <property type="entry name" value="FtsX"/>
    <property type="match status" value="2"/>
</dbReference>
<dbReference type="InterPro" id="IPR038766">
    <property type="entry name" value="Membrane_comp_ABC_pdt"/>
</dbReference>
<evidence type="ECO:0000313" key="10">
    <source>
        <dbReference type="EMBL" id="MFD2140190.1"/>
    </source>
</evidence>
<feature type="domain" description="MacB-like periplasmic core" evidence="9">
    <location>
        <begin position="52"/>
        <end position="260"/>
    </location>
</feature>
<comment type="subcellular location">
    <subcellularLocation>
        <location evidence="1">Cell membrane</location>
        <topology evidence="1">Multi-pass membrane protein</topology>
    </subcellularLocation>
</comment>
<protein>
    <submittedName>
        <fullName evidence="10">ABC transporter permease</fullName>
    </submittedName>
</protein>
<feature type="transmembrane region" description="Helical" evidence="7">
    <location>
        <begin position="792"/>
        <end position="821"/>
    </location>
</feature>
<feature type="transmembrane region" description="Helical" evidence="7">
    <location>
        <begin position="501"/>
        <end position="525"/>
    </location>
</feature>
<comment type="caution">
    <text evidence="10">The sequence shown here is derived from an EMBL/GenBank/DDBJ whole genome shotgun (WGS) entry which is preliminary data.</text>
</comment>
<reference evidence="11" key="1">
    <citation type="journal article" date="2019" name="Int. J. Syst. Evol. Microbiol.">
        <title>The Global Catalogue of Microorganisms (GCM) 10K type strain sequencing project: providing services to taxonomists for standard genome sequencing and annotation.</title>
        <authorList>
            <consortium name="The Broad Institute Genomics Platform"/>
            <consortium name="The Broad Institute Genome Sequencing Center for Infectious Disease"/>
            <person name="Wu L."/>
            <person name="Ma J."/>
        </authorList>
    </citation>
    <scope>NUCLEOTIDE SEQUENCE [LARGE SCALE GENOMIC DNA]</scope>
    <source>
        <strain evidence="11">CCM 7435</strain>
    </source>
</reference>
<evidence type="ECO:0000256" key="5">
    <source>
        <dbReference type="ARBA" id="ARBA00023136"/>
    </source>
</evidence>
<proteinExistence type="predicted"/>
<evidence type="ECO:0000256" key="7">
    <source>
        <dbReference type="SAM" id="Phobius"/>
    </source>
</evidence>
<feature type="transmembrane region" description="Helical" evidence="7">
    <location>
        <begin position="50"/>
        <end position="69"/>
    </location>
</feature>
<feature type="transmembrane region" description="Helical" evidence="7">
    <location>
        <begin position="455"/>
        <end position="480"/>
    </location>
</feature>
<evidence type="ECO:0000256" key="4">
    <source>
        <dbReference type="ARBA" id="ARBA00022989"/>
    </source>
</evidence>
<evidence type="ECO:0000259" key="8">
    <source>
        <dbReference type="Pfam" id="PF02687"/>
    </source>
</evidence>
<dbReference type="PANTHER" id="PTHR30287">
    <property type="entry name" value="MEMBRANE COMPONENT OF PREDICTED ABC SUPERFAMILY METABOLITE UPTAKE TRANSPORTER"/>
    <property type="match status" value="1"/>
</dbReference>
<dbReference type="EMBL" id="JBHUHD010000001">
    <property type="protein sequence ID" value="MFD2140190.1"/>
    <property type="molecule type" value="Genomic_DNA"/>
</dbReference>